<evidence type="ECO:0000256" key="11">
    <source>
        <dbReference type="ARBA" id="ARBA00023180"/>
    </source>
</evidence>
<evidence type="ECO:0000256" key="10">
    <source>
        <dbReference type="ARBA" id="ARBA00023170"/>
    </source>
</evidence>
<keyword evidence="7" id="KW-0677">Repeat</keyword>
<keyword evidence="10" id="KW-0675">Receptor</keyword>
<comment type="similarity">
    <text evidence="2">Belongs to the RLP family.</text>
</comment>
<evidence type="ECO:0000259" key="14">
    <source>
        <dbReference type="Pfam" id="PF08263"/>
    </source>
</evidence>
<dbReference type="FunFam" id="3.80.10.10:FF:000213">
    <property type="entry name" value="Tyrosine-sulfated glycopeptide receptor 1"/>
    <property type="match status" value="1"/>
</dbReference>
<keyword evidence="8 12" id="KW-1133">Transmembrane helix</keyword>
<dbReference type="SMART" id="SM00369">
    <property type="entry name" value="LRR_TYP"/>
    <property type="match status" value="8"/>
</dbReference>
<dbReference type="Gene3D" id="3.80.10.10">
    <property type="entry name" value="Ribonuclease Inhibitor"/>
    <property type="match status" value="4"/>
</dbReference>
<evidence type="ECO:0000313" key="17">
    <source>
        <dbReference type="Proteomes" id="UP000242715"/>
    </source>
</evidence>
<dbReference type="InterPro" id="IPR046956">
    <property type="entry name" value="RLP23-like"/>
</dbReference>
<dbReference type="OrthoDB" id="1600340at2759"/>
<dbReference type="InterPro" id="IPR032675">
    <property type="entry name" value="LRR_dom_sf"/>
</dbReference>
<feature type="domain" description="Disease resistance R13L4/SHOC-2-like LRR" evidence="15">
    <location>
        <begin position="251"/>
        <end position="425"/>
    </location>
</feature>
<keyword evidence="5 12" id="KW-0812">Transmembrane</keyword>
<gene>
    <name evidence="16" type="ORF">TSUD_366610</name>
</gene>
<dbReference type="Pfam" id="PF00560">
    <property type="entry name" value="LRR_1"/>
    <property type="match status" value="6"/>
</dbReference>
<dbReference type="FunFam" id="3.80.10.10:FF:000041">
    <property type="entry name" value="LRR receptor-like serine/threonine-protein kinase ERECTA"/>
    <property type="match status" value="1"/>
</dbReference>
<accession>A0A2Z6M8C3</accession>
<keyword evidence="9 12" id="KW-0472">Membrane</keyword>
<dbReference type="EMBL" id="DF973184">
    <property type="protein sequence ID" value="GAU18478.1"/>
    <property type="molecule type" value="Genomic_DNA"/>
</dbReference>
<comment type="subcellular location">
    <subcellularLocation>
        <location evidence="1">Cell membrane</location>
        <topology evidence="1">Single-pass type I membrane protein</topology>
    </subcellularLocation>
</comment>
<evidence type="ECO:0000256" key="2">
    <source>
        <dbReference type="ARBA" id="ARBA00009592"/>
    </source>
</evidence>
<feature type="transmembrane region" description="Helical" evidence="12">
    <location>
        <begin position="844"/>
        <end position="865"/>
    </location>
</feature>
<evidence type="ECO:0000256" key="6">
    <source>
        <dbReference type="ARBA" id="ARBA00022729"/>
    </source>
</evidence>
<dbReference type="InterPro" id="IPR001611">
    <property type="entry name" value="Leu-rich_rpt"/>
</dbReference>
<feature type="chain" id="PRO_5016282733" evidence="13">
    <location>
        <begin position="26"/>
        <end position="889"/>
    </location>
</feature>
<evidence type="ECO:0000256" key="5">
    <source>
        <dbReference type="ARBA" id="ARBA00022692"/>
    </source>
</evidence>
<dbReference type="GO" id="GO:0005886">
    <property type="term" value="C:plasma membrane"/>
    <property type="evidence" value="ECO:0007669"/>
    <property type="project" value="UniProtKB-SubCell"/>
</dbReference>
<evidence type="ECO:0000256" key="9">
    <source>
        <dbReference type="ARBA" id="ARBA00023136"/>
    </source>
</evidence>
<dbReference type="Pfam" id="PF23598">
    <property type="entry name" value="LRR_14"/>
    <property type="match status" value="1"/>
</dbReference>
<name>A0A2Z6M8C3_TRISU</name>
<sequence length="889" mass="99295">MRFSSQNALLSLLLLLVIICNIVICETKVTCNQKDKQILLCFKQGLTDPSGMLSTWSHKEDCCEWRGVHCNINGRVMNLSLPCSTNDDFVIIDGKTNKTQCLSGKIHLALFELEFLNYLDLSNNDFKVVHLPLDCQNLSLVNSPPRRSGNFSNVIHLDLSANENLLIDDLRWLLRLSSSLEYLNMNSNNLRKETHWLQILTMFPSLSELCLSSCLLESVNPSLLYANFTSLEYLHLSDNGFFSELPIWLFNISGLSYLDLSVNLLHGKIPKTLLNLRNMDSLHLGDNKLSGTIPDWLGQLGGLKNLDLAFNSLTGSIPITFGNLSSLVTLGVFSNQLTGSLPETLGKLSYLKVLDIGKNYLSGIVSNKLFDKLSKLKELYLDSPSFIFHFDSHWIPPFELEYLTLGSVNLNDLPWIYTQTSLVSLFIENSIFTKASPDKFWSWLIHIENVFLPENYIPWDMSNVLINSNVALLPGNSLSGGLPRLTSNVNVFRISGNNLSGSLSPLICSNMSEQGNLKMLDVSNNLLSGGLPDCWVNWKSLIHVVLGGNNLTGLIPHSMGSLSNLLSLHIFNTKLYGEIPMSLKNCQKLVIVNLSGNKLSGNIPNWFGQDVKALQLRSNEFSGDIPQQICQLSSLMVLDVANNRLTGTIPHCLHNITSMIFNNALGSDQFDITILNGKQNMKFTIDVPLVAKGNNLDYRNYMHVTDLSNNRLSGRIPLEVFKLIALQSLNLSQNQLMGTIPKEIGNMKALESLDFSNNTLSGEIPQTMSTLSFLEVLNLSFNNLKGQIPLGTQLQGFTSLSYMGNPKLCGTPLIEKCNHGDDSNGDTKVMAENDEEGSEFMESFYMGMGVGFAISFWIVFGSILFKRSWRHAYFNFLYDVKDKFMSIWS</sequence>
<evidence type="ECO:0000256" key="7">
    <source>
        <dbReference type="ARBA" id="ARBA00022737"/>
    </source>
</evidence>
<evidence type="ECO:0000256" key="3">
    <source>
        <dbReference type="ARBA" id="ARBA00022475"/>
    </source>
</evidence>
<keyword evidence="6 13" id="KW-0732">Signal</keyword>
<keyword evidence="17" id="KW-1185">Reference proteome</keyword>
<dbReference type="InterPro" id="IPR055414">
    <property type="entry name" value="LRR_R13L4/SHOC2-like"/>
</dbReference>
<keyword evidence="3" id="KW-1003">Cell membrane</keyword>
<dbReference type="AlphaFoldDB" id="A0A2Z6M8C3"/>
<dbReference type="Proteomes" id="UP000242715">
    <property type="component" value="Unassembled WGS sequence"/>
</dbReference>
<dbReference type="PANTHER" id="PTHR48063">
    <property type="entry name" value="LRR RECEPTOR-LIKE KINASE"/>
    <property type="match status" value="1"/>
</dbReference>
<evidence type="ECO:0000256" key="1">
    <source>
        <dbReference type="ARBA" id="ARBA00004251"/>
    </source>
</evidence>
<evidence type="ECO:0000259" key="15">
    <source>
        <dbReference type="Pfam" id="PF23598"/>
    </source>
</evidence>
<dbReference type="InterPro" id="IPR013210">
    <property type="entry name" value="LRR_N_plant-typ"/>
</dbReference>
<organism evidence="16 17">
    <name type="scientific">Trifolium subterraneum</name>
    <name type="common">Subterranean clover</name>
    <dbReference type="NCBI Taxonomy" id="3900"/>
    <lineage>
        <taxon>Eukaryota</taxon>
        <taxon>Viridiplantae</taxon>
        <taxon>Streptophyta</taxon>
        <taxon>Embryophyta</taxon>
        <taxon>Tracheophyta</taxon>
        <taxon>Spermatophyta</taxon>
        <taxon>Magnoliopsida</taxon>
        <taxon>eudicotyledons</taxon>
        <taxon>Gunneridae</taxon>
        <taxon>Pentapetalae</taxon>
        <taxon>rosids</taxon>
        <taxon>fabids</taxon>
        <taxon>Fabales</taxon>
        <taxon>Fabaceae</taxon>
        <taxon>Papilionoideae</taxon>
        <taxon>50 kb inversion clade</taxon>
        <taxon>NPAAA clade</taxon>
        <taxon>Hologalegina</taxon>
        <taxon>IRL clade</taxon>
        <taxon>Trifolieae</taxon>
        <taxon>Trifolium</taxon>
    </lineage>
</organism>
<keyword evidence="11" id="KW-0325">Glycoprotein</keyword>
<evidence type="ECO:0000256" key="12">
    <source>
        <dbReference type="SAM" id="Phobius"/>
    </source>
</evidence>
<dbReference type="InterPro" id="IPR003591">
    <property type="entry name" value="Leu-rich_rpt_typical-subtyp"/>
</dbReference>
<dbReference type="PANTHER" id="PTHR48063:SF101">
    <property type="entry name" value="LRR RECEPTOR-LIKE SERINE_THREONINE-PROTEIN KINASE FLS2"/>
    <property type="match status" value="1"/>
</dbReference>
<reference evidence="17" key="1">
    <citation type="journal article" date="2017" name="Front. Plant Sci.">
        <title>Climate Clever Clovers: New Paradigm to Reduce the Environmental Footprint of Ruminants by Breeding Low Methanogenic Forages Utilizing Haplotype Variation.</title>
        <authorList>
            <person name="Kaur P."/>
            <person name="Appels R."/>
            <person name="Bayer P.E."/>
            <person name="Keeble-Gagnere G."/>
            <person name="Wang J."/>
            <person name="Hirakawa H."/>
            <person name="Shirasawa K."/>
            <person name="Vercoe P."/>
            <person name="Stefanova K."/>
            <person name="Durmic Z."/>
            <person name="Nichols P."/>
            <person name="Revell C."/>
            <person name="Isobe S.N."/>
            <person name="Edwards D."/>
            <person name="Erskine W."/>
        </authorList>
    </citation>
    <scope>NUCLEOTIDE SEQUENCE [LARGE SCALE GENOMIC DNA]</scope>
    <source>
        <strain evidence="17">cv. Daliak</strain>
    </source>
</reference>
<evidence type="ECO:0000256" key="4">
    <source>
        <dbReference type="ARBA" id="ARBA00022614"/>
    </source>
</evidence>
<dbReference type="SUPFAM" id="SSF52058">
    <property type="entry name" value="L domain-like"/>
    <property type="match status" value="3"/>
</dbReference>
<protein>
    <submittedName>
        <fullName evidence="16">Uncharacterized protein</fullName>
    </submittedName>
</protein>
<keyword evidence="4" id="KW-0433">Leucine-rich repeat</keyword>
<evidence type="ECO:0000256" key="8">
    <source>
        <dbReference type="ARBA" id="ARBA00022989"/>
    </source>
</evidence>
<evidence type="ECO:0000256" key="13">
    <source>
        <dbReference type="SAM" id="SignalP"/>
    </source>
</evidence>
<proteinExistence type="inferred from homology"/>
<evidence type="ECO:0000313" key="16">
    <source>
        <dbReference type="EMBL" id="GAU18478.1"/>
    </source>
</evidence>
<dbReference type="Pfam" id="PF08263">
    <property type="entry name" value="LRRNT_2"/>
    <property type="match status" value="1"/>
</dbReference>
<dbReference type="FunFam" id="3.80.10.10:FF:000383">
    <property type="entry name" value="Leucine-rich repeat receptor protein kinase EMS1"/>
    <property type="match status" value="1"/>
</dbReference>
<feature type="signal peptide" evidence="13">
    <location>
        <begin position="1"/>
        <end position="25"/>
    </location>
</feature>
<feature type="domain" description="Leucine-rich repeat-containing N-terminal plant-type" evidence="14">
    <location>
        <begin position="33"/>
        <end position="71"/>
    </location>
</feature>